<dbReference type="EMBL" id="JBJKBG010000004">
    <property type="protein sequence ID" value="KAL3741352.1"/>
    <property type="molecule type" value="Genomic_DNA"/>
</dbReference>
<organism evidence="2 3">
    <name type="scientific">Eucalyptus globulus</name>
    <name type="common">Tasmanian blue gum</name>
    <dbReference type="NCBI Taxonomy" id="34317"/>
    <lineage>
        <taxon>Eukaryota</taxon>
        <taxon>Viridiplantae</taxon>
        <taxon>Streptophyta</taxon>
        <taxon>Embryophyta</taxon>
        <taxon>Tracheophyta</taxon>
        <taxon>Spermatophyta</taxon>
        <taxon>Magnoliopsida</taxon>
        <taxon>eudicotyledons</taxon>
        <taxon>Gunneridae</taxon>
        <taxon>Pentapetalae</taxon>
        <taxon>rosids</taxon>
        <taxon>malvids</taxon>
        <taxon>Myrtales</taxon>
        <taxon>Myrtaceae</taxon>
        <taxon>Myrtoideae</taxon>
        <taxon>Eucalypteae</taxon>
        <taxon>Eucalyptus</taxon>
    </lineage>
</organism>
<reference evidence="2 3" key="1">
    <citation type="submission" date="2024-11" db="EMBL/GenBank/DDBJ databases">
        <title>Chromosome-level genome assembly of Eucalyptus globulus Labill. provides insights into its genome evolution.</title>
        <authorList>
            <person name="Li X."/>
        </authorList>
    </citation>
    <scope>NUCLEOTIDE SEQUENCE [LARGE SCALE GENOMIC DNA]</scope>
    <source>
        <strain evidence="2">CL2024</strain>
        <tissue evidence="2">Fresh tender leaves</tissue>
    </source>
</reference>
<evidence type="ECO:0000313" key="3">
    <source>
        <dbReference type="Proteomes" id="UP001634007"/>
    </source>
</evidence>
<proteinExistence type="predicted"/>
<name>A0ABD3KUT4_EUCGL</name>
<evidence type="ECO:0000256" key="1">
    <source>
        <dbReference type="SAM" id="MobiDB-lite"/>
    </source>
</evidence>
<evidence type="ECO:0000313" key="2">
    <source>
        <dbReference type="EMBL" id="KAL3741352.1"/>
    </source>
</evidence>
<comment type="caution">
    <text evidence="2">The sequence shown here is derived from an EMBL/GenBank/DDBJ whole genome shotgun (WGS) entry which is preliminary data.</text>
</comment>
<dbReference type="Proteomes" id="UP001634007">
    <property type="component" value="Unassembled WGS sequence"/>
</dbReference>
<gene>
    <name evidence="2" type="ORF">ACJRO7_016915</name>
</gene>
<feature type="region of interest" description="Disordered" evidence="1">
    <location>
        <begin position="1"/>
        <end position="40"/>
    </location>
</feature>
<dbReference type="AlphaFoldDB" id="A0ABD3KUT4"/>
<keyword evidence="3" id="KW-1185">Reference proteome</keyword>
<protein>
    <submittedName>
        <fullName evidence="2">Uncharacterized protein</fullName>
    </submittedName>
</protein>
<accession>A0ABD3KUT4</accession>
<feature type="compositionally biased region" description="Polar residues" evidence="1">
    <location>
        <begin position="1"/>
        <end position="16"/>
    </location>
</feature>
<sequence length="109" mass="12088">MLSAAITSRSWPTQKGRSGVVASPTVAATSTSPRRPFAPLKDAVKHPSQRLKMLDSSISSIYQNVSASQLNRCARAFVMDDRSFEISNWTLSRFEDVATPQALLWTDWT</sequence>